<dbReference type="Proteomes" id="UP001597280">
    <property type="component" value="Unassembled WGS sequence"/>
</dbReference>
<evidence type="ECO:0000313" key="2">
    <source>
        <dbReference type="Proteomes" id="UP001597280"/>
    </source>
</evidence>
<name>A0ABW4Q051_9MICO</name>
<dbReference type="EMBL" id="JBHUFL010000003">
    <property type="protein sequence ID" value="MFD1835779.1"/>
    <property type="molecule type" value="Genomic_DNA"/>
</dbReference>
<dbReference type="RefSeq" id="WP_343904931.1">
    <property type="nucleotide sequence ID" value="NZ_BAAAIS010000003.1"/>
</dbReference>
<protein>
    <submittedName>
        <fullName evidence="1">Uncharacterized protein</fullName>
    </submittedName>
</protein>
<reference evidence="2" key="1">
    <citation type="journal article" date="2019" name="Int. J. Syst. Evol. Microbiol.">
        <title>The Global Catalogue of Microorganisms (GCM) 10K type strain sequencing project: providing services to taxonomists for standard genome sequencing and annotation.</title>
        <authorList>
            <consortium name="The Broad Institute Genomics Platform"/>
            <consortium name="The Broad Institute Genome Sequencing Center for Infectious Disease"/>
            <person name="Wu L."/>
            <person name="Ma J."/>
        </authorList>
    </citation>
    <scope>NUCLEOTIDE SEQUENCE [LARGE SCALE GENOMIC DNA]</scope>
    <source>
        <strain evidence="2">JCM 11650</strain>
    </source>
</reference>
<keyword evidence="2" id="KW-1185">Reference proteome</keyword>
<sequence>MVASSLVTRRGKVKGRRMIRRGVVASWRRGVVASWRRGVVASARGALFFTQLYITYIIGVTHEG</sequence>
<evidence type="ECO:0000313" key="1">
    <source>
        <dbReference type="EMBL" id="MFD1835779.1"/>
    </source>
</evidence>
<comment type="caution">
    <text evidence="1">The sequence shown here is derived from an EMBL/GenBank/DDBJ whole genome shotgun (WGS) entry which is preliminary data.</text>
</comment>
<accession>A0ABW4Q051</accession>
<organism evidence="1 2">
    <name type="scientific">Brachybacterium rhamnosum</name>
    <dbReference type="NCBI Taxonomy" id="173361"/>
    <lineage>
        <taxon>Bacteria</taxon>
        <taxon>Bacillati</taxon>
        <taxon>Actinomycetota</taxon>
        <taxon>Actinomycetes</taxon>
        <taxon>Micrococcales</taxon>
        <taxon>Dermabacteraceae</taxon>
        <taxon>Brachybacterium</taxon>
    </lineage>
</organism>
<proteinExistence type="predicted"/>
<gene>
    <name evidence="1" type="ORF">ACFSDA_11940</name>
</gene>